<evidence type="ECO:0000256" key="2">
    <source>
        <dbReference type="ARBA" id="ARBA00022679"/>
    </source>
</evidence>
<organism evidence="7 8">
    <name type="scientific">Pisolithus microcarpus 441</name>
    <dbReference type="NCBI Taxonomy" id="765257"/>
    <lineage>
        <taxon>Eukaryota</taxon>
        <taxon>Fungi</taxon>
        <taxon>Dikarya</taxon>
        <taxon>Basidiomycota</taxon>
        <taxon>Agaricomycotina</taxon>
        <taxon>Agaricomycetes</taxon>
        <taxon>Agaricomycetidae</taxon>
        <taxon>Boletales</taxon>
        <taxon>Sclerodermatineae</taxon>
        <taxon>Pisolithaceae</taxon>
        <taxon>Pisolithus</taxon>
    </lineage>
</organism>
<evidence type="ECO:0000256" key="4">
    <source>
        <dbReference type="ARBA" id="ARBA00022777"/>
    </source>
</evidence>
<evidence type="ECO:0000313" key="7">
    <source>
        <dbReference type="EMBL" id="KIK12250.1"/>
    </source>
</evidence>
<protein>
    <recommendedName>
        <fullName evidence="6">Aminoglycoside phosphotransferase domain-containing protein</fullName>
    </recommendedName>
</protein>
<evidence type="ECO:0000313" key="8">
    <source>
        <dbReference type="Proteomes" id="UP000054018"/>
    </source>
</evidence>
<proteinExistence type="inferred from homology"/>
<keyword evidence="2" id="KW-0808">Transferase</keyword>
<keyword evidence="3" id="KW-0547">Nucleotide-binding</keyword>
<dbReference type="Pfam" id="PF01636">
    <property type="entry name" value="APH"/>
    <property type="match status" value="1"/>
</dbReference>
<evidence type="ECO:0000259" key="6">
    <source>
        <dbReference type="Pfam" id="PF01636"/>
    </source>
</evidence>
<dbReference type="EMBL" id="KN834102">
    <property type="protein sequence ID" value="KIK12250.1"/>
    <property type="molecule type" value="Genomic_DNA"/>
</dbReference>
<dbReference type="Gene3D" id="3.30.200.20">
    <property type="entry name" value="Phosphorylase Kinase, domain 1"/>
    <property type="match status" value="1"/>
</dbReference>
<dbReference type="InterPro" id="IPR011009">
    <property type="entry name" value="Kinase-like_dom_sf"/>
</dbReference>
<reference evidence="8" key="2">
    <citation type="submission" date="2015-01" db="EMBL/GenBank/DDBJ databases">
        <title>Evolutionary Origins and Diversification of the Mycorrhizal Mutualists.</title>
        <authorList>
            <consortium name="DOE Joint Genome Institute"/>
            <consortium name="Mycorrhizal Genomics Consortium"/>
            <person name="Kohler A."/>
            <person name="Kuo A."/>
            <person name="Nagy L.G."/>
            <person name="Floudas D."/>
            <person name="Copeland A."/>
            <person name="Barry K.W."/>
            <person name="Cichocki N."/>
            <person name="Veneault-Fourrey C."/>
            <person name="LaButti K."/>
            <person name="Lindquist E.A."/>
            <person name="Lipzen A."/>
            <person name="Lundell T."/>
            <person name="Morin E."/>
            <person name="Murat C."/>
            <person name="Riley R."/>
            <person name="Ohm R."/>
            <person name="Sun H."/>
            <person name="Tunlid A."/>
            <person name="Henrissat B."/>
            <person name="Grigoriev I.V."/>
            <person name="Hibbett D.S."/>
            <person name="Martin F."/>
        </authorList>
    </citation>
    <scope>NUCLEOTIDE SEQUENCE [LARGE SCALE GENOMIC DNA]</scope>
    <source>
        <strain evidence="8">441</strain>
    </source>
</reference>
<dbReference type="Gene3D" id="3.90.1200.10">
    <property type="match status" value="1"/>
</dbReference>
<name>A0A0C9XIU2_9AGAM</name>
<evidence type="ECO:0000256" key="3">
    <source>
        <dbReference type="ARBA" id="ARBA00022741"/>
    </source>
</evidence>
<evidence type="ECO:0000256" key="5">
    <source>
        <dbReference type="ARBA" id="ARBA00022840"/>
    </source>
</evidence>
<dbReference type="HOGENOM" id="CLU_059226_1_1_1"/>
<dbReference type="PANTHER" id="PTHR34273:SF2">
    <property type="entry name" value="METHYLTHIORIBOSE KINASE"/>
    <property type="match status" value="1"/>
</dbReference>
<reference evidence="7 8" key="1">
    <citation type="submission" date="2014-04" db="EMBL/GenBank/DDBJ databases">
        <authorList>
            <consortium name="DOE Joint Genome Institute"/>
            <person name="Kuo A."/>
            <person name="Kohler A."/>
            <person name="Costa M.D."/>
            <person name="Nagy L.G."/>
            <person name="Floudas D."/>
            <person name="Copeland A."/>
            <person name="Barry K.W."/>
            <person name="Cichocki N."/>
            <person name="Veneault-Fourrey C."/>
            <person name="LaButti K."/>
            <person name="Lindquist E.A."/>
            <person name="Lipzen A."/>
            <person name="Lundell T."/>
            <person name="Morin E."/>
            <person name="Murat C."/>
            <person name="Sun H."/>
            <person name="Tunlid A."/>
            <person name="Henrissat B."/>
            <person name="Grigoriev I.V."/>
            <person name="Hibbett D.S."/>
            <person name="Martin F."/>
            <person name="Nordberg H.P."/>
            <person name="Cantor M.N."/>
            <person name="Hua S.X."/>
        </authorList>
    </citation>
    <scope>NUCLEOTIDE SEQUENCE [LARGE SCALE GENOMIC DNA]</scope>
    <source>
        <strain evidence="7 8">441</strain>
    </source>
</reference>
<comment type="similarity">
    <text evidence="1">Belongs to the methylthioribose kinase family.</text>
</comment>
<dbReference type="Proteomes" id="UP000054018">
    <property type="component" value="Unassembled WGS sequence"/>
</dbReference>
<dbReference type="GO" id="GO:0016301">
    <property type="term" value="F:kinase activity"/>
    <property type="evidence" value="ECO:0007669"/>
    <property type="project" value="UniProtKB-KW"/>
</dbReference>
<dbReference type="STRING" id="765257.A0A0C9XIU2"/>
<dbReference type="SUPFAM" id="SSF56112">
    <property type="entry name" value="Protein kinase-like (PK-like)"/>
    <property type="match status" value="1"/>
</dbReference>
<keyword evidence="4" id="KW-0418">Kinase</keyword>
<keyword evidence="5" id="KW-0067">ATP-binding</keyword>
<dbReference type="AlphaFoldDB" id="A0A0C9XIU2"/>
<feature type="domain" description="Aminoglycoside phosphotransferase" evidence="6">
    <location>
        <begin position="31"/>
        <end position="288"/>
    </location>
</feature>
<keyword evidence="8" id="KW-1185">Reference proteome</keyword>
<dbReference type="InterPro" id="IPR002575">
    <property type="entry name" value="Aminoglycoside_PTrfase"/>
</dbReference>
<dbReference type="OrthoDB" id="25129at2759"/>
<gene>
    <name evidence="7" type="ORF">PISMIDRAFT_689657</name>
</gene>
<accession>A0A0C9XIU2</accession>
<evidence type="ECO:0000256" key="1">
    <source>
        <dbReference type="ARBA" id="ARBA00010165"/>
    </source>
</evidence>
<dbReference type="GO" id="GO:0005524">
    <property type="term" value="F:ATP binding"/>
    <property type="evidence" value="ECO:0007669"/>
    <property type="project" value="UniProtKB-KW"/>
</dbReference>
<dbReference type="PANTHER" id="PTHR34273">
    <property type="entry name" value="METHYLTHIORIBOSE KINASE"/>
    <property type="match status" value="1"/>
</dbReference>
<sequence>MSITPETLVAAAGVQTYLENTAFASHTVDLLSGGFTNFAYRIHLHTPIDGRSTFVLKYAPPYVASSILGGPARTPHSLERQKFEAEAFRLSHQFSIQSDEVTVEVPTLRLYDEEIHVLIIDDAGIGSRTLKEVLINETLPIALLEEVGIALGLFLGHLHGSHERRDVDLSLFAKNEVEKEISARVTYSRIVSTLTGKHEYPALSNPLLDIPSEKLATFSKLKETRSREIWSSTAADAMTHGDFWPGNVVVCLRRGTDGKVEALKKLCVLDWEVAKTGLPGLDLGQFCAELYLISRFHPHRKESATAVMTSLLSAW</sequence>